<dbReference type="PANTHER" id="PTHR42781:SF4">
    <property type="entry name" value="SPERMIDINE_PUTRESCINE IMPORT ATP-BINDING PROTEIN POTA"/>
    <property type="match status" value="1"/>
</dbReference>
<dbReference type="PROSITE" id="PS00211">
    <property type="entry name" value="ABC_TRANSPORTER_1"/>
    <property type="match status" value="1"/>
</dbReference>
<dbReference type="InterPro" id="IPR024765">
    <property type="entry name" value="TOBE-like"/>
</dbReference>
<reference evidence="11" key="1">
    <citation type="journal article" date="2020" name="mSystems">
        <title>Genome- and Community-Level Interaction Insights into Carbon Utilization and Element Cycling Functions of Hydrothermarchaeota in Hydrothermal Sediment.</title>
        <authorList>
            <person name="Zhou Z."/>
            <person name="Liu Y."/>
            <person name="Xu W."/>
            <person name="Pan J."/>
            <person name="Luo Z.H."/>
            <person name="Li M."/>
        </authorList>
    </citation>
    <scope>NUCLEOTIDE SEQUENCE [LARGE SCALE GENOMIC DNA]</scope>
    <source>
        <strain evidence="11">SpSt-374</strain>
    </source>
</reference>
<dbReference type="PANTHER" id="PTHR42781">
    <property type="entry name" value="SPERMIDINE/PUTRESCINE IMPORT ATP-BINDING PROTEIN POTA"/>
    <property type="match status" value="1"/>
</dbReference>
<evidence type="ECO:0000256" key="1">
    <source>
        <dbReference type="ARBA" id="ARBA00004417"/>
    </source>
</evidence>
<keyword evidence="6" id="KW-1278">Translocase</keyword>
<comment type="subcellular location">
    <subcellularLocation>
        <location evidence="1">Cell inner membrane</location>
        <topology evidence="1">Peripheral membrane protein</topology>
    </subcellularLocation>
</comment>
<protein>
    <recommendedName>
        <fullName evidence="9">ABC-type quaternary amine transporter</fullName>
        <ecNumber evidence="9">7.6.2.9</ecNumber>
    </recommendedName>
</protein>
<dbReference type="Gene3D" id="3.40.50.300">
    <property type="entry name" value="P-loop containing nucleotide triphosphate hydrolases"/>
    <property type="match status" value="1"/>
</dbReference>
<evidence type="ECO:0000256" key="2">
    <source>
        <dbReference type="ARBA" id="ARBA00022448"/>
    </source>
</evidence>
<evidence type="ECO:0000256" key="3">
    <source>
        <dbReference type="ARBA" id="ARBA00022475"/>
    </source>
</evidence>
<dbReference type="InterPro" id="IPR003593">
    <property type="entry name" value="AAA+_ATPase"/>
</dbReference>
<proteinExistence type="predicted"/>
<dbReference type="InterPro" id="IPR003439">
    <property type="entry name" value="ABC_transporter-like_ATP-bd"/>
</dbReference>
<feature type="domain" description="ABC transporter" evidence="10">
    <location>
        <begin position="3"/>
        <end position="233"/>
    </location>
</feature>
<evidence type="ECO:0000259" key="10">
    <source>
        <dbReference type="PROSITE" id="PS50893"/>
    </source>
</evidence>
<dbReference type="SUPFAM" id="SSF52540">
    <property type="entry name" value="P-loop containing nucleoside triphosphate hydrolases"/>
    <property type="match status" value="1"/>
</dbReference>
<dbReference type="NCBIfam" id="TIGR00968">
    <property type="entry name" value="3a0106s01"/>
    <property type="match status" value="1"/>
</dbReference>
<evidence type="ECO:0000256" key="4">
    <source>
        <dbReference type="ARBA" id="ARBA00022741"/>
    </source>
</evidence>
<dbReference type="InterPro" id="IPR050093">
    <property type="entry name" value="ABC_SmlMolc_Importer"/>
</dbReference>
<keyword evidence="2" id="KW-0813">Transport</keyword>
<gene>
    <name evidence="11" type="ORF">ENR15_16310</name>
</gene>
<dbReference type="AlphaFoldDB" id="A0A7C3VNG6"/>
<keyword evidence="3" id="KW-1003">Cell membrane</keyword>
<evidence type="ECO:0000256" key="8">
    <source>
        <dbReference type="ARBA" id="ARBA00023136"/>
    </source>
</evidence>
<dbReference type="PROSITE" id="PS50893">
    <property type="entry name" value="ABC_TRANSPORTER_2"/>
    <property type="match status" value="1"/>
</dbReference>
<comment type="caution">
    <text evidence="11">The sequence shown here is derived from an EMBL/GenBank/DDBJ whole genome shotgun (WGS) entry which is preliminary data.</text>
</comment>
<dbReference type="InterPro" id="IPR005666">
    <property type="entry name" value="Sulph_transpt1"/>
</dbReference>
<evidence type="ECO:0000256" key="9">
    <source>
        <dbReference type="ARBA" id="ARBA00066388"/>
    </source>
</evidence>
<organism evidence="11">
    <name type="scientific">Planktothricoides sp. SpSt-374</name>
    <dbReference type="NCBI Taxonomy" id="2282167"/>
    <lineage>
        <taxon>Bacteria</taxon>
        <taxon>Bacillati</taxon>
        <taxon>Cyanobacteriota</taxon>
        <taxon>Cyanophyceae</taxon>
        <taxon>Oscillatoriophycideae</taxon>
        <taxon>Oscillatoriales</taxon>
        <taxon>Oscillatoriaceae</taxon>
        <taxon>Planktothricoides</taxon>
    </lineage>
</organism>
<dbReference type="EC" id="7.6.2.9" evidence="9"/>
<accession>A0A7C3VNG6</accession>
<dbReference type="Pfam" id="PF12857">
    <property type="entry name" value="TOBE_3"/>
    <property type="match status" value="1"/>
</dbReference>
<name>A0A7C3VNG6_9CYAN</name>
<dbReference type="GO" id="GO:0016887">
    <property type="term" value="F:ATP hydrolysis activity"/>
    <property type="evidence" value="ECO:0007669"/>
    <property type="project" value="InterPro"/>
</dbReference>
<dbReference type="EMBL" id="DSPX01000167">
    <property type="protein sequence ID" value="HGG02158.1"/>
    <property type="molecule type" value="Genomic_DNA"/>
</dbReference>
<keyword evidence="4" id="KW-0547">Nucleotide-binding</keyword>
<sequence length="337" mass="37619">MGILVENVSKRFGSFQAVDRVSLEIKNGTLVALLGPSGSGKSTLLRLIAGLETPDSGEIWIMGKNATSQKVQERNIGFVFQHYALFKHMTVRENIAFGLEIRKVPKPQVRERVEELLSLIQLQGFGDRYPNQLSGGQRQRVALARSLAVQPEVLLLDEPFGALDAKVRKDLRAWLRRLHDEVHVTTVFVTHDQEEAMEVADEIVVTNKGRIEQVGTPSEIYDRPATPFVMSFIGPVNVVPSTSPLFQENGIDSPHPEIFLRPHDLAIGTATDGSGTPAKVSRIVNLGWQVQAELLLPDQQTLTVHLSRERFDQLQLQPQQQVYVQPREAKSFPVVSR</sequence>
<dbReference type="Pfam" id="PF00005">
    <property type="entry name" value="ABC_tran"/>
    <property type="match status" value="1"/>
</dbReference>
<dbReference type="SUPFAM" id="SSF50331">
    <property type="entry name" value="MOP-like"/>
    <property type="match status" value="1"/>
</dbReference>
<keyword evidence="7" id="KW-0764">Sulfate transport</keyword>
<evidence type="ECO:0000256" key="7">
    <source>
        <dbReference type="ARBA" id="ARBA00023032"/>
    </source>
</evidence>
<dbReference type="InterPro" id="IPR008995">
    <property type="entry name" value="Mo/tungstate-bd_C_term_dom"/>
</dbReference>
<dbReference type="CDD" id="cd03296">
    <property type="entry name" value="ABC_CysA_sulfate_importer"/>
    <property type="match status" value="1"/>
</dbReference>
<keyword evidence="8" id="KW-0472">Membrane</keyword>
<keyword evidence="5 11" id="KW-0067">ATP-binding</keyword>
<dbReference type="GO" id="GO:0015418">
    <property type="term" value="F:ABC-type quaternary ammonium compound transporting activity"/>
    <property type="evidence" value="ECO:0007669"/>
    <property type="project" value="UniProtKB-EC"/>
</dbReference>
<dbReference type="GO" id="GO:0043190">
    <property type="term" value="C:ATP-binding cassette (ABC) transporter complex"/>
    <property type="evidence" value="ECO:0007669"/>
    <property type="project" value="InterPro"/>
</dbReference>
<evidence type="ECO:0000256" key="5">
    <source>
        <dbReference type="ARBA" id="ARBA00022840"/>
    </source>
</evidence>
<dbReference type="InterPro" id="IPR027417">
    <property type="entry name" value="P-loop_NTPase"/>
</dbReference>
<dbReference type="SMART" id="SM00382">
    <property type="entry name" value="AAA"/>
    <property type="match status" value="1"/>
</dbReference>
<dbReference type="GO" id="GO:0015419">
    <property type="term" value="F:ABC-type sulfate transporter activity"/>
    <property type="evidence" value="ECO:0007669"/>
    <property type="project" value="InterPro"/>
</dbReference>
<dbReference type="FunFam" id="3.40.50.300:FF:000425">
    <property type="entry name" value="Probable ABC transporter, ATP-binding subunit"/>
    <property type="match status" value="1"/>
</dbReference>
<evidence type="ECO:0000313" key="11">
    <source>
        <dbReference type="EMBL" id="HGG02158.1"/>
    </source>
</evidence>
<evidence type="ECO:0000256" key="6">
    <source>
        <dbReference type="ARBA" id="ARBA00022967"/>
    </source>
</evidence>
<dbReference type="InterPro" id="IPR017871">
    <property type="entry name" value="ABC_transporter-like_CS"/>
</dbReference>
<dbReference type="GO" id="GO:0005524">
    <property type="term" value="F:ATP binding"/>
    <property type="evidence" value="ECO:0007669"/>
    <property type="project" value="UniProtKB-KW"/>
</dbReference>